<feature type="region of interest" description="Disordered" evidence="1">
    <location>
        <begin position="450"/>
        <end position="479"/>
    </location>
</feature>
<dbReference type="PROSITE" id="PS50853">
    <property type="entry name" value="FN3"/>
    <property type="match status" value="2"/>
</dbReference>
<proteinExistence type="evidence at transcript level"/>
<feature type="domain" description="Fibronectin type-III" evidence="4">
    <location>
        <begin position="21"/>
        <end position="118"/>
    </location>
</feature>
<reference evidence="5" key="1">
    <citation type="submission" date="2020-09" db="EMBL/GenBank/DDBJ databases">
        <authorList>
            <person name="Deng D."/>
        </authorList>
    </citation>
    <scope>NUCLEOTIDE SEQUENCE</scope>
    <source>
        <tissue evidence="5">Spleen</tissue>
    </source>
</reference>
<feature type="compositionally biased region" description="Acidic residues" evidence="1">
    <location>
        <begin position="463"/>
        <end position="472"/>
    </location>
</feature>
<name>A0AA49C5J4_ACISI</name>
<evidence type="ECO:0000256" key="1">
    <source>
        <dbReference type="SAM" id="MobiDB-lite"/>
    </source>
</evidence>
<evidence type="ECO:0000259" key="4">
    <source>
        <dbReference type="PROSITE" id="PS50853"/>
    </source>
</evidence>
<feature type="signal peptide" evidence="3">
    <location>
        <begin position="1"/>
        <end position="19"/>
    </location>
</feature>
<sequence>MTHLIQVVCFVQLASIALSVLPDPVNVIIDSNNFDHILRWDPGAGTPMGMNYSVEWCCGEENKWSQVRCLNEKDGRECNLTETFNDTLGDYVARVKAITETQQSGWTETKWFQPVSQTILGPPEVSVSGCGDCLLLQFRPLESLLEIYHVFDYSIVMKRAGEKTSSKMITTLNEYKINNLERATNYCVSVKMSVNTNGNSKVSQWHCAFTSPEGKSKVPFLLVAVCVPLVLSAAVMAALVYSGYLCKPKTQLPKVLASFTLHHSSCSLQHCLVAERCPVGPVFIVYKQERKLKSQSRTLLNSSESEDTDSGGEDGYEAQAMQPPVYLFSSALLGEPKQAYDPDDPAQKQRLLVCDELLVEWSQDQPDLEEKEPLIEGRDSEQEESHQDIPLFSVLLESHDDDDDDEVLESPPVEVALYQDNSKILQEEQQEPPLLGSVESVNCVPDHLNVEMNDNEEQRYYSDSEEEEDDCELSGYIRR</sequence>
<organism evidence="5">
    <name type="scientific">Acipenser sinensis</name>
    <name type="common">Chinese sturgeon</name>
    <dbReference type="NCBI Taxonomy" id="61970"/>
    <lineage>
        <taxon>Eukaryota</taxon>
        <taxon>Metazoa</taxon>
        <taxon>Chordata</taxon>
        <taxon>Craniata</taxon>
        <taxon>Vertebrata</taxon>
        <taxon>Euteleostomi</taxon>
        <taxon>Actinopterygii</taxon>
        <taxon>Chondrostei</taxon>
        <taxon>Acipenseriformes</taxon>
        <taxon>Acipenseridae</taxon>
        <taxon>Acipenser</taxon>
    </lineage>
</organism>
<evidence type="ECO:0000256" key="3">
    <source>
        <dbReference type="SAM" id="SignalP"/>
    </source>
</evidence>
<dbReference type="InterPro" id="IPR013783">
    <property type="entry name" value="Ig-like_fold"/>
</dbReference>
<dbReference type="Pfam" id="PF09294">
    <property type="entry name" value="Interfer-bind"/>
    <property type="match status" value="1"/>
</dbReference>
<dbReference type="GO" id="GO:0004896">
    <property type="term" value="F:cytokine receptor activity"/>
    <property type="evidence" value="ECO:0007669"/>
    <property type="project" value="TreeGrafter"/>
</dbReference>
<dbReference type="Pfam" id="PF01108">
    <property type="entry name" value="Tissue_fac"/>
    <property type="match status" value="1"/>
</dbReference>
<dbReference type="GO" id="GO:0005886">
    <property type="term" value="C:plasma membrane"/>
    <property type="evidence" value="ECO:0007669"/>
    <property type="project" value="TreeGrafter"/>
</dbReference>
<evidence type="ECO:0000256" key="2">
    <source>
        <dbReference type="SAM" id="Phobius"/>
    </source>
</evidence>
<gene>
    <name evidence="5" type="primary">CRFB3a</name>
</gene>
<dbReference type="InterPro" id="IPR015373">
    <property type="entry name" value="Interferon/interleukin_rcp_dom"/>
</dbReference>
<keyword evidence="2" id="KW-0472">Membrane</keyword>
<dbReference type="CDD" id="cd00063">
    <property type="entry name" value="FN3"/>
    <property type="match status" value="1"/>
</dbReference>
<keyword evidence="2" id="KW-1133">Transmembrane helix</keyword>
<keyword evidence="3" id="KW-0732">Signal</keyword>
<dbReference type="AlphaFoldDB" id="A0AA49C5J4"/>
<feature type="transmembrane region" description="Helical" evidence="2">
    <location>
        <begin position="220"/>
        <end position="244"/>
    </location>
</feature>
<feature type="domain" description="Fibronectin type-III" evidence="4">
    <location>
        <begin position="119"/>
        <end position="214"/>
    </location>
</feature>
<dbReference type="InterPro" id="IPR050650">
    <property type="entry name" value="Type-II_Cytokine-TF_Rcpt"/>
</dbReference>
<dbReference type="SUPFAM" id="SSF49265">
    <property type="entry name" value="Fibronectin type III"/>
    <property type="match status" value="2"/>
</dbReference>
<dbReference type="PANTHER" id="PTHR20859">
    <property type="entry name" value="INTERFERON/INTERLEUKIN RECEPTOR"/>
    <property type="match status" value="1"/>
</dbReference>
<evidence type="ECO:0000313" key="5">
    <source>
        <dbReference type="EMBL" id="UTK56314.1"/>
    </source>
</evidence>
<dbReference type="InterPro" id="IPR036116">
    <property type="entry name" value="FN3_sf"/>
</dbReference>
<protein>
    <submittedName>
        <fullName evidence="5">CRFB3a</fullName>
    </submittedName>
</protein>
<accession>A0AA49C5J4</accession>
<dbReference type="EMBL" id="MW014354">
    <property type="protein sequence ID" value="UTK56314.1"/>
    <property type="molecule type" value="mRNA"/>
</dbReference>
<feature type="chain" id="PRO_5041441640" evidence="3">
    <location>
        <begin position="20"/>
        <end position="479"/>
    </location>
</feature>
<feature type="region of interest" description="Disordered" evidence="1">
    <location>
        <begin position="296"/>
        <end position="317"/>
    </location>
</feature>
<feature type="compositionally biased region" description="Acidic residues" evidence="1">
    <location>
        <begin position="304"/>
        <end position="316"/>
    </location>
</feature>
<dbReference type="Gene3D" id="2.60.40.10">
    <property type="entry name" value="Immunoglobulins"/>
    <property type="match status" value="1"/>
</dbReference>
<dbReference type="InterPro" id="IPR003961">
    <property type="entry name" value="FN3_dom"/>
</dbReference>
<keyword evidence="2" id="KW-0812">Transmembrane</keyword>
<dbReference type="PANTHER" id="PTHR20859:SF53">
    <property type="entry name" value="INTERLEUKIN-22 RECEPTOR SUBUNIT ALPHA-1"/>
    <property type="match status" value="1"/>
</dbReference>